<evidence type="ECO:0000313" key="3">
    <source>
        <dbReference type="Proteomes" id="UP000294063"/>
    </source>
</evidence>
<organism evidence="1 3">
    <name type="scientific">Aliivibrio finisterrensis</name>
    <dbReference type="NCBI Taxonomy" id="511998"/>
    <lineage>
        <taxon>Bacteria</taxon>
        <taxon>Pseudomonadati</taxon>
        <taxon>Pseudomonadota</taxon>
        <taxon>Gammaproteobacteria</taxon>
        <taxon>Vibrionales</taxon>
        <taxon>Vibrionaceae</taxon>
        <taxon>Aliivibrio</taxon>
    </lineage>
</organism>
<dbReference type="RefSeq" id="WP_130049317.1">
    <property type="nucleotide sequence ID" value="NZ_SEZK01000053.1"/>
</dbReference>
<sequence length="150" mass="16727">MSKLIFNRKKASVIPELRPMFKIGKLLLILKLCCSGGKASLLKLHLFNWAMLEPQRMKALQLSAEKKELVLGVWGIDPSLNMALSYATSEGLLARTSNGAYQLTTKSENFISGTKLIELFDSEANELKIIAKKITEAMVTKAAKRWVDEV</sequence>
<dbReference type="Proteomes" id="UP000294063">
    <property type="component" value="Unassembled WGS sequence"/>
</dbReference>
<gene>
    <name evidence="2" type="ORF">ERW53_05890</name>
    <name evidence="1" type="ORF">ERW57_17945</name>
</gene>
<keyword evidence="4" id="KW-1185">Reference proteome</keyword>
<evidence type="ECO:0000313" key="2">
    <source>
        <dbReference type="EMBL" id="RYU65420.1"/>
    </source>
</evidence>
<comment type="caution">
    <text evidence="1">The sequence shown here is derived from an EMBL/GenBank/DDBJ whole genome shotgun (WGS) entry which is preliminary data.</text>
</comment>
<dbReference type="EMBL" id="SEZN01000008">
    <property type="protein sequence ID" value="RYU65420.1"/>
    <property type="molecule type" value="Genomic_DNA"/>
</dbReference>
<dbReference type="AlphaFoldDB" id="A0A4Q5KMZ7"/>
<dbReference type="Proteomes" id="UP000294166">
    <property type="component" value="Unassembled WGS sequence"/>
</dbReference>
<accession>A0A4Q5KMZ7</accession>
<proteinExistence type="predicted"/>
<evidence type="ECO:0000313" key="4">
    <source>
        <dbReference type="Proteomes" id="UP000294166"/>
    </source>
</evidence>
<name>A0A4Q5KMZ7_9GAMM</name>
<dbReference type="EMBL" id="SEZK01000053">
    <property type="protein sequence ID" value="RYU47849.1"/>
    <property type="molecule type" value="Genomic_DNA"/>
</dbReference>
<evidence type="ECO:0000313" key="1">
    <source>
        <dbReference type="EMBL" id="RYU47849.1"/>
    </source>
</evidence>
<reference evidence="3 4" key="1">
    <citation type="submission" date="2019-02" db="EMBL/GenBank/DDBJ databases">
        <title>Genome sequences of Aliivibrio finisterrensis strains from farmed Atlantic salmon.</title>
        <authorList>
            <person name="Bowman J.P."/>
        </authorList>
    </citation>
    <scope>NUCLEOTIDE SEQUENCE [LARGE SCALE GENOMIC DNA]</scope>
    <source>
        <strain evidence="2 4">A21</strain>
        <strain evidence="1 3">A46</strain>
    </source>
</reference>
<protein>
    <submittedName>
        <fullName evidence="1">Uncharacterized protein</fullName>
    </submittedName>
</protein>